<dbReference type="GO" id="GO:0044550">
    <property type="term" value="P:secondary metabolite biosynthetic process"/>
    <property type="evidence" value="ECO:0007669"/>
    <property type="project" value="TreeGrafter"/>
</dbReference>
<dbReference type="OrthoDB" id="17458at2759"/>
<evidence type="ECO:0000313" key="8">
    <source>
        <dbReference type="Proteomes" id="UP000286134"/>
    </source>
</evidence>
<dbReference type="GO" id="GO:0016787">
    <property type="term" value="F:hydrolase activity"/>
    <property type="evidence" value="ECO:0007669"/>
    <property type="project" value="UniProtKB-KW"/>
</dbReference>
<keyword evidence="8" id="KW-1185">Reference proteome</keyword>
<dbReference type="SUPFAM" id="SSF56281">
    <property type="entry name" value="Metallo-hydrolase/oxidoreductase"/>
    <property type="match status" value="1"/>
</dbReference>
<organism evidence="7 8">
    <name type="scientific">Erysiphe neolycopersici</name>
    <dbReference type="NCBI Taxonomy" id="212602"/>
    <lineage>
        <taxon>Eukaryota</taxon>
        <taxon>Fungi</taxon>
        <taxon>Dikarya</taxon>
        <taxon>Ascomycota</taxon>
        <taxon>Pezizomycotina</taxon>
        <taxon>Leotiomycetes</taxon>
        <taxon>Erysiphales</taxon>
        <taxon>Erysiphaceae</taxon>
        <taxon>Erysiphe</taxon>
    </lineage>
</organism>
<dbReference type="PANTHER" id="PTHR23131">
    <property type="entry name" value="ENDORIBONUCLEASE LACTB2"/>
    <property type="match status" value="1"/>
</dbReference>
<keyword evidence="3" id="KW-0479">Metal-binding</keyword>
<comment type="similarity">
    <text evidence="2">Belongs to the metallo-beta-lactamase superfamily. Glyoxalase II family.</text>
</comment>
<dbReference type="GO" id="GO:0046872">
    <property type="term" value="F:metal ion binding"/>
    <property type="evidence" value="ECO:0007669"/>
    <property type="project" value="UniProtKB-KW"/>
</dbReference>
<dbReference type="SMART" id="SM00849">
    <property type="entry name" value="Lactamase_B"/>
    <property type="match status" value="1"/>
</dbReference>
<dbReference type="Proteomes" id="UP000286134">
    <property type="component" value="Unassembled WGS sequence"/>
</dbReference>
<comment type="caution">
    <text evidence="7">The sequence shown here is derived from an EMBL/GenBank/DDBJ whole genome shotgun (WGS) entry which is preliminary data.</text>
</comment>
<dbReference type="EMBL" id="MCFK01004198">
    <property type="protein sequence ID" value="RKF61467.1"/>
    <property type="molecule type" value="Genomic_DNA"/>
</dbReference>
<keyword evidence="5" id="KW-0862">Zinc</keyword>
<sequence>MAVHLPHLSDVEKLSSRVIRVLGGNPGHVSSNTYIVGTGSVRILIDTGAGRRIWIENIQNVLENEKATISQAVITHWHHDHVGGIKQLLDIAPNAVIYKNLPEHGQLEINDGQIFQVEGASIKAVLCPGHTIDHTAFILEEEDVLFTGDAILGHGTAAFEDLSSYLVSLRKLRSLCRGPIYPGHGSMIQDGPSKVLEYINHRQERENQVLEILSSINFTSNTSLQNVEHRDWTSTEIVRTLYADIADGLLLSAQRVVREILRKLKIEGRVIEINETERWRLNINSMEKS</sequence>
<evidence type="ECO:0000256" key="2">
    <source>
        <dbReference type="ARBA" id="ARBA00006759"/>
    </source>
</evidence>
<dbReference type="Gene3D" id="3.60.15.10">
    <property type="entry name" value="Ribonuclease Z/Hydroxyacylglutathione hydrolase-like"/>
    <property type="match status" value="1"/>
</dbReference>
<name>A0A420HVL6_9PEZI</name>
<evidence type="ECO:0000256" key="5">
    <source>
        <dbReference type="ARBA" id="ARBA00022833"/>
    </source>
</evidence>
<reference evidence="7 8" key="1">
    <citation type="journal article" date="2018" name="BMC Genomics">
        <title>Comparative genome analyses reveal sequence features reflecting distinct modes of host-adaptation between dicot and monocot powdery mildew.</title>
        <authorList>
            <person name="Wu Y."/>
            <person name="Ma X."/>
            <person name="Pan Z."/>
            <person name="Kale S.D."/>
            <person name="Song Y."/>
            <person name="King H."/>
            <person name="Zhang Q."/>
            <person name="Presley C."/>
            <person name="Deng X."/>
            <person name="Wei C.I."/>
            <person name="Xiao S."/>
        </authorList>
    </citation>
    <scope>NUCLEOTIDE SEQUENCE [LARGE SCALE GENOMIC DNA]</scope>
    <source>
        <strain evidence="7">UMSG2</strain>
    </source>
</reference>
<dbReference type="InterPro" id="IPR041516">
    <property type="entry name" value="LACTB2_WH"/>
</dbReference>
<dbReference type="PANTHER" id="PTHR23131:SF0">
    <property type="entry name" value="ENDORIBONUCLEASE LACTB2"/>
    <property type="match status" value="1"/>
</dbReference>
<dbReference type="Pfam" id="PF17778">
    <property type="entry name" value="WHD_BLACT"/>
    <property type="match status" value="1"/>
</dbReference>
<evidence type="ECO:0000256" key="1">
    <source>
        <dbReference type="ARBA" id="ARBA00001947"/>
    </source>
</evidence>
<proteinExistence type="inferred from homology"/>
<dbReference type="InterPro" id="IPR036866">
    <property type="entry name" value="RibonucZ/Hydroxyglut_hydro"/>
</dbReference>
<feature type="domain" description="Metallo-beta-lactamase" evidence="6">
    <location>
        <begin position="30"/>
        <end position="184"/>
    </location>
</feature>
<dbReference type="InterPro" id="IPR001279">
    <property type="entry name" value="Metallo-B-lactamas"/>
</dbReference>
<dbReference type="Pfam" id="PF00753">
    <property type="entry name" value="Lactamase_B"/>
    <property type="match status" value="1"/>
</dbReference>
<protein>
    <submittedName>
        <fullName evidence="7">Lactamase-like protein nscB</fullName>
    </submittedName>
</protein>
<evidence type="ECO:0000256" key="3">
    <source>
        <dbReference type="ARBA" id="ARBA00022723"/>
    </source>
</evidence>
<dbReference type="CDD" id="cd07722">
    <property type="entry name" value="LACTB2-like_MBL-fold"/>
    <property type="match status" value="1"/>
</dbReference>
<dbReference type="InterPro" id="IPR036388">
    <property type="entry name" value="WH-like_DNA-bd_sf"/>
</dbReference>
<evidence type="ECO:0000256" key="4">
    <source>
        <dbReference type="ARBA" id="ARBA00022801"/>
    </source>
</evidence>
<keyword evidence="4" id="KW-0378">Hydrolase</keyword>
<accession>A0A420HVL6</accession>
<dbReference type="AlphaFoldDB" id="A0A420HVL6"/>
<dbReference type="InterPro" id="IPR050662">
    <property type="entry name" value="Sec-metab_biosynth-thioest"/>
</dbReference>
<dbReference type="FunFam" id="3.60.15.10:FF:000041">
    <property type="entry name" value="Metallo-beta-lactamase domain protein"/>
    <property type="match status" value="1"/>
</dbReference>
<gene>
    <name evidence="7" type="ORF">OnM2_041032</name>
</gene>
<evidence type="ECO:0000259" key="6">
    <source>
        <dbReference type="SMART" id="SM00849"/>
    </source>
</evidence>
<dbReference type="InterPro" id="IPR047921">
    <property type="entry name" value="LACTB2-like_MBL-fold"/>
</dbReference>
<dbReference type="STRING" id="212602.A0A420HVL6"/>
<evidence type="ECO:0000313" key="7">
    <source>
        <dbReference type="EMBL" id="RKF61467.1"/>
    </source>
</evidence>
<dbReference type="Gene3D" id="1.10.10.10">
    <property type="entry name" value="Winged helix-like DNA-binding domain superfamily/Winged helix DNA-binding domain"/>
    <property type="match status" value="1"/>
</dbReference>
<comment type="cofactor">
    <cofactor evidence="1">
        <name>Zn(2+)</name>
        <dbReference type="ChEBI" id="CHEBI:29105"/>
    </cofactor>
</comment>